<proteinExistence type="predicted"/>
<keyword evidence="3" id="KW-1185">Reference proteome</keyword>
<accession>A0A1H9E5G2</accession>
<gene>
    <name evidence="2" type="ORF">SAMN02982919_00204</name>
</gene>
<dbReference type="PRINTS" id="PR01994">
    <property type="entry name" value="ANTIREPRESSR"/>
</dbReference>
<dbReference type="Pfam" id="PF10547">
    <property type="entry name" value="P22_AR_N"/>
    <property type="match status" value="1"/>
</dbReference>
<sequence length="357" mass="39420">MQRKPEKGNAPEGRSSEALIVKNQQTKEGFNVTDSTQTQTIEVAFYGATLVVTEHNHQPYVPMKPVVTGMGLDWKSQFAKLTTNKGRWGMVEIAIPSAGGQQGMSCLPLRKLPGWLATISPNKVRPELREKVIAFQNEADDVLWQAWQEKQPQAPTQRPYNPAIDYTRISPAQAQDIKELVHQVVDSGVQTFGETWNRLHNKFRVNSYLELPATKYDEVCAYLRGKLPNGYADSVVFDSGAPTPPVLDLQRIHAAMQTATQASAQVQQAVFESVLAGNDEWKFGRWLLSFITDSKLASPAVIQRVGHDEFVTSTRQLIDCINDPGFLLSNTELAGLAQACTNRLARRLGGGAGSMLA</sequence>
<dbReference type="AlphaFoldDB" id="A0A1H9E5G2"/>
<feature type="domain" description="Antirepressor protein ant N-terminal" evidence="1">
    <location>
        <begin position="42"/>
        <end position="150"/>
    </location>
</feature>
<dbReference type="OrthoDB" id="1042522at2"/>
<reference evidence="2 3" key="1">
    <citation type="submission" date="2016-10" db="EMBL/GenBank/DDBJ databases">
        <authorList>
            <person name="de Groot N.N."/>
        </authorList>
    </citation>
    <scope>NUCLEOTIDE SEQUENCE [LARGE SCALE GENOMIC DNA]</scope>
    <source>
        <strain evidence="2 3">ATCC 35958</strain>
    </source>
</reference>
<organism evidence="2 3">
    <name type="scientific">Giesbergeria anulus</name>
    <dbReference type="NCBI Taxonomy" id="180197"/>
    <lineage>
        <taxon>Bacteria</taxon>
        <taxon>Pseudomonadati</taxon>
        <taxon>Pseudomonadota</taxon>
        <taxon>Betaproteobacteria</taxon>
        <taxon>Burkholderiales</taxon>
        <taxon>Comamonadaceae</taxon>
        <taxon>Giesbergeria</taxon>
    </lineage>
</organism>
<protein>
    <submittedName>
        <fullName evidence="2">P22_AR N-terminal domain-containing protein</fullName>
    </submittedName>
</protein>
<evidence type="ECO:0000313" key="2">
    <source>
        <dbReference type="EMBL" id="SEQ20842.1"/>
    </source>
</evidence>
<name>A0A1H9E5G2_9BURK</name>
<dbReference type="InterPro" id="IPR018875">
    <property type="entry name" value="Antirepressor_Ant_N"/>
</dbReference>
<dbReference type="Proteomes" id="UP000199766">
    <property type="component" value="Unassembled WGS sequence"/>
</dbReference>
<evidence type="ECO:0000259" key="1">
    <source>
        <dbReference type="Pfam" id="PF10547"/>
    </source>
</evidence>
<evidence type="ECO:0000313" key="3">
    <source>
        <dbReference type="Proteomes" id="UP000199766"/>
    </source>
</evidence>
<dbReference type="EMBL" id="FOGD01000001">
    <property type="protein sequence ID" value="SEQ20842.1"/>
    <property type="molecule type" value="Genomic_DNA"/>
</dbReference>
<dbReference type="STRING" id="180197.SAMN02982919_00204"/>